<sequence>MKNLTTILIVVCCYLFTGWCQTLHAQARHSWNERADQLIELPDKLLGKVGQQAAKAEKRLQQQSQKYLARIKKQEKRLYAALYKKDSAQAKALFGNIDSIYAQMEQATAELAQNSGPRQHYYQGRLDSVQTSLRFLAQEQLPGVQAKLPKQLPSALDSYNQLQNQLTQSTYLEQQLLERRQQLLQQLSNSGLGKQLQAYQQQVQYYQQQLRQAKELLEQPDKLARQLLAYATKLPLFRSFMEKHSAFAAIFPQPDPIVSLTTPGSMQTRSALQSQMGSTLGTANPQAALQQGMGQAEEQLQSLKDKLSAGSFGDAGEMPTTKTNEEKTRSLWKRLEWGGNLQSARATNFFPTTSDLGLSLGYKLNSKSVVGVGASYKLGWGSDWRNVRMTHEGVGLRSFLDWRLKGSFWVSGGAELNHRQRIEDLGLLKEPGNWQQSALIGITRKFKVGKMKTDARLLYDFLWRQQVPRTQPVVFRVGYTIK</sequence>
<keyword evidence="3" id="KW-1185">Reference proteome</keyword>
<reference evidence="2 3" key="1">
    <citation type="submission" date="2022-01" db="EMBL/GenBank/DDBJ databases">
        <title>Flavihumibacter sp. nov., isolated from sediment of a river.</title>
        <authorList>
            <person name="Liu H."/>
        </authorList>
    </citation>
    <scope>NUCLEOTIDE SEQUENCE [LARGE SCALE GENOMIC DNA]</scope>
    <source>
        <strain evidence="2 3">RY-1</strain>
    </source>
</reference>
<proteinExistence type="predicted"/>
<dbReference type="Proteomes" id="UP001200145">
    <property type="component" value="Unassembled WGS sequence"/>
</dbReference>
<gene>
    <name evidence="2" type="ORF">L0U88_06085</name>
</gene>
<protein>
    <recommendedName>
        <fullName evidence="4">Outer membrane protein with beta-barrel domain</fullName>
    </recommendedName>
</protein>
<feature type="coiled-coil region" evidence="1">
    <location>
        <begin position="46"/>
        <end position="77"/>
    </location>
</feature>
<evidence type="ECO:0000313" key="2">
    <source>
        <dbReference type="EMBL" id="MCF1714191.1"/>
    </source>
</evidence>
<name>A0ABS9BHQ8_9BACT</name>
<evidence type="ECO:0000313" key="3">
    <source>
        <dbReference type="Proteomes" id="UP001200145"/>
    </source>
</evidence>
<comment type="caution">
    <text evidence="2">The sequence shown here is derived from an EMBL/GenBank/DDBJ whole genome shotgun (WGS) entry which is preliminary data.</text>
</comment>
<dbReference type="RefSeq" id="WP_234864718.1">
    <property type="nucleotide sequence ID" value="NZ_JAKEVY010000001.1"/>
</dbReference>
<keyword evidence="1" id="KW-0175">Coiled coil</keyword>
<evidence type="ECO:0000256" key="1">
    <source>
        <dbReference type="SAM" id="Coils"/>
    </source>
</evidence>
<organism evidence="2 3">
    <name type="scientific">Flavihumibacter fluminis</name>
    <dbReference type="NCBI Taxonomy" id="2909236"/>
    <lineage>
        <taxon>Bacteria</taxon>
        <taxon>Pseudomonadati</taxon>
        <taxon>Bacteroidota</taxon>
        <taxon>Chitinophagia</taxon>
        <taxon>Chitinophagales</taxon>
        <taxon>Chitinophagaceae</taxon>
        <taxon>Flavihumibacter</taxon>
    </lineage>
</organism>
<accession>A0ABS9BHQ8</accession>
<evidence type="ECO:0008006" key="4">
    <source>
        <dbReference type="Google" id="ProtNLM"/>
    </source>
</evidence>
<dbReference type="EMBL" id="JAKEVY010000001">
    <property type="protein sequence ID" value="MCF1714191.1"/>
    <property type="molecule type" value="Genomic_DNA"/>
</dbReference>